<dbReference type="InterPro" id="IPR051163">
    <property type="entry name" value="Sodium:Solute_Symporter_SSF"/>
</dbReference>
<evidence type="ECO:0000313" key="14">
    <source>
        <dbReference type="Proteomes" id="UP001142810"/>
    </source>
</evidence>
<dbReference type="Pfam" id="PF00474">
    <property type="entry name" value="SSF"/>
    <property type="match status" value="1"/>
</dbReference>
<keyword evidence="5 12" id="KW-0812">Transmembrane</keyword>
<feature type="transmembrane region" description="Helical" evidence="12">
    <location>
        <begin position="180"/>
        <end position="198"/>
    </location>
</feature>
<evidence type="ECO:0000256" key="9">
    <source>
        <dbReference type="ARBA" id="ARBA00023136"/>
    </source>
</evidence>
<evidence type="ECO:0000256" key="4">
    <source>
        <dbReference type="ARBA" id="ARBA00022475"/>
    </source>
</evidence>
<dbReference type="InterPro" id="IPR038377">
    <property type="entry name" value="Na/Glc_symporter_sf"/>
</dbReference>
<evidence type="ECO:0000256" key="7">
    <source>
        <dbReference type="ARBA" id="ARBA00023053"/>
    </source>
</evidence>
<keyword evidence="7" id="KW-0915">Sodium</keyword>
<keyword evidence="14" id="KW-1185">Reference proteome</keyword>
<dbReference type="PANTHER" id="PTHR42985">
    <property type="entry name" value="SODIUM-COUPLED MONOCARBOXYLATE TRANSPORTER"/>
    <property type="match status" value="1"/>
</dbReference>
<feature type="transmembrane region" description="Helical" evidence="12">
    <location>
        <begin position="496"/>
        <end position="520"/>
    </location>
</feature>
<dbReference type="InterPro" id="IPR001734">
    <property type="entry name" value="Na/solute_symporter"/>
</dbReference>
<feature type="transmembrane region" description="Helical" evidence="12">
    <location>
        <begin position="6"/>
        <end position="23"/>
    </location>
</feature>
<feature type="transmembrane region" description="Helical" evidence="12">
    <location>
        <begin position="44"/>
        <end position="67"/>
    </location>
</feature>
<feature type="transmembrane region" description="Helical" evidence="12">
    <location>
        <begin position="456"/>
        <end position="475"/>
    </location>
</feature>
<evidence type="ECO:0000256" key="11">
    <source>
        <dbReference type="RuleBase" id="RU362091"/>
    </source>
</evidence>
<keyword evidence="3" id="KW-0813">Transport</keyword>
<feature type="transmembrane region" description="Helical" evidence="12">
    <location>
        <begin position="271"/>
        <end position="297"/>
    </location>
</feature>
<evidence type="ECO:0000256" key="3">
    <source>
        <dbReference type="ARBA" id="ARBA00022448"/>
    </source>
</evidence>
<evidence type="ECO:0000313" key="13">
    <source>
        <dbReference type="EMBL" id="MCW8109392.1"/>
    </source>
</evidence>
<proteinExistence type="inferred from homology"/>
<dbReference type="PROSITE" id="PS50283">
    <property type="entry name" value="NA_SOLUT_SYMP_3"/>
    <property type="match status" value="1"/>
</dbReference>
<comment type="similarity">
    <text evidence="2 11">Belongs to the sodium:solute symporter (SSF) (TC 2.A.21) family.</text>
</comment>
<dbReference type="Proteomes" id="UP001142810">
    <property type="component" value="Unassembled WGS sequence"/>
</dbReference>
<feature type="transmembrane region" description="Helical" evidence="12">
    <location>
        <begin position="150"/>
        <end position="168"/>
    </location>
</feature>
<feature type="transmembrane region" description="Helical" evidence="12">
    <location>
        <begin position="119"/>
        <end position="144"/>
    </location>
</feature>
<accession>A0ABT3P9D2</accession>
<dbReference type="EMBL" id="JAPFRD010000011">
    <property type="protein sequence ID" value="MCW8109392.1"/>
    <property type="molecule type" value="Genomic_DNA"/>
</dbReference>
<evidence type="ECO:0000256" key="2">
    <source>
        <dbReference type="ARBA" id="ARBA00006434"/>
    </source>
</evidence>
<feature type="transmembrane region" description="Helical" evidence="12">
    <location>
        <begin position="317"/>
        <end position="339"/>
    </location>
</feature>
<organism evidence="13 14">
    <name type="scientific">Alteromonas aquimaris</name>
    <dbReference type="NCBI Taxonomy" id="2998417"/>
    <lineage>
        <taxon>Bacteria</taxon>
        <taxon>Pseudomonadati</taxon>
        <taxon>Pseudomonadota</taxon>
        <taxon>Gammaproteobacteria</taxon>
        <taxon>Alteromonadales</taxon>
        <taxon>Alteromonadaceae</taxon>
        <taxon>Alteromonas/Salinimonas group</taxon>
        <taxon>Alteromonas</taxon>
    </lineage>
</organism>
<dbReference type="NCBIfam" id="TIGR00813">
    <property type="entry name" value="sss"/>
    <property type="match status" value="1"/>
</dbReference>
<dbReference type="RefSeq" id="WP_265618151.1">
    <property type="nucleotide sequence ID" value="NZ_JAPFRD010000011.1"/>
</dbReference>
<sequence length="521" mass="56128">MSTLDYIIIGSYLTGLLLLGFVLRHQRNRQDYFLAGRDLAWPALTLSVMATQLSAVSFISAPAFVGLREGGGLLWLSYELALPVAVALMLWKLMPTLHRIGVVSVYDFLEQRFSRFTRLLISAVFQLSRSFATAIMIYAVSILLQSTMGIGQYVSLLAIGFITLIYSAMGGMKAVVYGDVIQMLLIVMGAAGCLWLGLDAIGGWDPVLAIVDPARLQAVNTSSFGVTGNDFGLLPMLFGGVILYASYYGCDQSEAQRALSNSSVANLRKMLFAVAVLRFPIVLIYCLAGLVIGALVTTNTELRQLIPADNPDWMMPVFIVHYLPSGMLGLLVVAIMAAAMSSLSSAINSLAAVTTEDIQRVRKIKLSDSQYLKRARIAGVIWGIITLTLSLFAGEIAPTIIEAINKIGSVFYGPVLATFLLGVHSRRVSAKGVNIGLLTGVAVNLGLWLGGSELFWFWWNVTGFLTCICSAVFVSRITSTKRTTLPSVTGLSMVEAVLLISWAGGLIALCLSLPALLTLLA</sequence>
<name>A0ABT3P9D2_9ALTE</name>
<gene>
    <name evidence="13" type="ORF">OPS25_12855</name>
</gene>
<evidence type="ECO:0000256" key="12">
    <source>
        <dbReference type="SAM" id="Phobius"/>
    </source>
</evidence>
<protein>
    <submittedName>
        <fullName evidence="13">Sodium/solute symporter</fullName>
    </submittedName>
</protein>
<feature type="transmembrane region" description="Helical" evidence="12">
    <location>
        <begin position="231"/>
        <end position="250"/>
    </location>
</feature>
<feature type="transmembrane region" description="Helical" evidence="12">
    <location>
        <begin position="73"/>
        <end position="91"/>
    </location>
</feature>
<evidence type="ECO:0000256" key="6">
    <source>
        <dbReference type="ARBA" id="ARBA00022989"/>
    </source>
</evidence>
<evidence type="ECO:0000256" key="8">
    <source>
        <dbReference type="ARBA" id="ARBA00023065"/>
    </source>
</evidence>
<evidence type="ECO:0000256" key="5">
    <source>
        <dbReference type="ARBA" id="ARBA00022692"/>
    </source>
</evidence>
<keyword evidence="9 12" id="KW-0472">Membrane</keyword>
<feature type="transmembrane region" description="Helical" evidence="12">
    <location>
        <begin position="433"/>
        <end position="450"/>
    </location>
</feature>
<dbReference type="PANTHER" id="PTHR42985:SF40">
    <property type="entry name" value="LD47995P-RELATED"/>
    <property type="match status" value="1"/>
</dbReference>
<reference evidence="13" key="1">
    <citation type="submission" date="2022-11" db="EMBL/GenBank/DDBJ databases">
        <title>Alteromonas sp. nov., isolated from sea water of the Qingdao.</title>
        <authorList>
            <person name="Wang Q."/>
        </authorList>
    </citation>
    <scope>NUCLEOTIDE SEQUENCE</scope>
    <source>
        <strain evidence="13">ASW11-7</strain>
    </source>
</reference>
<evidence type="ECO:0000256" key="1">
    <source>
        <dbReference type="ARBA" id="ARBA00004651"/>
    </source>
</evidence>
<keyword evidence="4" id="KW-1003">Cell membrane</keyword>
<keyword evidence="6 12" id="KW-1133">Transmembrane helix</keyword>
<keyword evidence="8" id="KW-0406">Ion transport</keyword>
<feature type="transmembrane region" description="Helical" evidence="12">
    <location>
        <begin position="403"/>
        <end position="421"/>
    </location>
</feature>
<comment type="subcellular location">
    <subcellularLocation>
        <location evidence="1">Cell membrane</location>
        <topology evidence="1">Multi-pass membrane protein</topology>
    </subcellularLocation>
</comment>
<comment type="caution">
    <text evidence="13">The sequence shown here is derived from an EMBL/GenBank/DDBJ whole genome shotgun (WGS) entry which is preliminary data.</text>
</comment>
<feature type="transmembrane region" description="Helical" evidence="12">
    <location>
        <begin position="377"/>
        <end position="397"/>
    </location>
</feature>
<dbReference type="Gene3D" id="1.20.1730.10">
    <property type="entry name" value="Sodium/glucose cotransporter"/>
    <property type="match status" value="1"/>
</dbReference>
<evidence type="ECO:0000256" key="10">
    <source>
        <dbReference type="ARBA" id="ARBA00023201"/>
    </source>
</evidence>
<keyword evidence="10" id="KW-0739">Sodium transport</keyword>